<dbReference type="Proteomes" id="UP000283210">
    <property type="component" value="Chromosome 18"/>
</dbReference>
<protein>
    <recommendedName>
        <fullName evidence="4">Ig-like domain-containing protein</fullName>
    </recommendedName>
</protein>
<dbReference type="EMBL" id="CM012454">
    <property type="protein sequence ID" value="RVE60361.1"/>
    <property type="molecule type" value="Genomic_DNA"/>
</dbReference>
<gene>
    <name evidence="2" type="ORF">OJAV_G00180200</name>
</gene>
<evidence type="ECO:0000313" key="2">
    <source>
        <dbReference type="EMBL" id="RVE60361.1"/>
    </source>
</evidence>
<dbReference type="AlphaFoldDB" id="A0A3S2U155"/>
<accession>A0A3S2U155</accession>
<keyword evidence="1" id="KW-0472">Membrane</keyword>
<keyword evidence="3" id="KW-1185">Reference proteome</keyword>
<organism evidence="2 3">
    <name type="scientific">Oryzias javanicus</name>
    <name type="common">Javanese ricefish</name>
    <name type="synonym">Aplocheilus javanicus</name>
    <dbReference type="NCBI Taxonomy" id="123683"/>
    <lineage>
        <taxon>Eukaryota</taxon>
        <taxon>Metazoa</taxon>
        <taxon>Chordata</taxon>
        <taxon>Craniata</taxon>
        <taxon>Vertebrata</taxon>
        <taxon>Euteleostomi</taxon>
        <taxon>Actinopterygii</taxon>
        <taxon>Neopterygii</taxon>
        <taxon>Teleostei</taxon>
        <taxon>Neoteleostei</taxon>
        <taxon>Acanthomorphata</taxon>
        <taxon>Ovalentaria</taxon>
        <taxon>Atherinomorphae</taxon>
        <taxon>Beloniformes</taxon>
        <taxon>Adrianichthyidae</taxon>
        <taxon>Oryziinae</taxon>
        <taxon>Oryzias</taxon>
    </lineage>
</organism>
<keyword evidence="1" id="KW-0812">Transmembrane</keyword>
<evidence type="ECO:0000313" key="3">
    <source>
        <dbReference type="Proteomes" id="UP000283210"/>
    </source>
</evidence>
<name>A0A3S2U155_ORYJA</name>
<reference evidence="2 3" key="1">
    <citation type="submission" date="2018-11" db="EMBL/GenBank/DDBJ databases">
        <authorList>
            <person name="Lopez-Roques C."/>
            <person name="Donnadieu C."/>
            <person name="Bouchez O."/>
            <person name="Klopp C."/>
            <person name="Cabau C."/>
            <person name="Zahm M."/>
        </authorList>
    </citation>
    <scope>NUCLEOTIDE SEQUENCE [LARGE SCALE GENOMIC DNA]</scope>
    <source>
        <strain evidence="2">RS831</strain>
        <tissue evidence="2">Whole body</tissue>
    </source>
</reference>
<evidence type="ECO:0008006" key="4">
    <source>
        <dbReference type="Google" id="ProtNLM"/>
    </source>
</evidence>
<evidence type="ECO:0000256" key="1">
    <source>
        <dbReference type="SAM" id="Phobius"/>
    </source>
</evidence>
<feature type="transmembrane region" description="Helical" evidence="1">
    <location>
        <begin position="43"/>
        <end position="65"/>
    </location>
</feature>
<proteinExistence type="predicted"/>
<keyword evidence="1" id="KW-1133">Transmembrane helix</keyword>
<sequence>MIIPAVSKSHEGFYKCQSSGKESPQSWLTVKSAFWLVGPSVPLLSAVCLVGAILLTVLLLLLCFCRESKDILWVHRDRDTHQNSPSDQNEDQHNIYSDLLHGNLAIYESLTRPKPAENDPVYENLDFLHQSVHLPSQFSPVLGHQDAGRAWNVQEFVAGLDYDTRQNLESPANI</sequence>
<reference evidence="2 3" key="2">
    <citation type="submission" date="2019-01" db="EMBL/GenBank/DDBJ databases">
        <title>A chromosome length genome reference of the Java medaka (oryzias javanicus).</title>
        <authorList>
            <person name="Herpin A."/>
            <person name="Takehana Y."/>
            <person name="Naruse K."/>
            <person name="Ansai S."/>
            <person name="Kawaguchi M."/>
        </authorList>
    </citation>
    <scope>NUCLEOTIDE SEQUENCE [LARGE SCALE GENOMIC DNA]</scope>
    <source>
        <strain evidence="2">RS831</strain>
        <tissue evidence="2">Whole body</tissue>
    </source>
</reference>